<dbReference type="Proteomes" id="UP001162483">
    <property type="component" value="Unassembled WGS sequence"/>
</dbReference>
<proteinExistence type="predicted"/>
<gene>
    <name evidence="1" type="ORF">SPARVUS_LOCUS10919378</name>
</gene>
<evidence type="ECO:0000313" key="1">
    <source>
        <dbReference type="EMBL" id="CAI9589571.1"/>
    </source>
</evidence>
<comment type="caution">
    <text evidence="1">The sequence shown here is derived from an EMBL/GenBank/DDBJ whole genome shotgun (WGS) entry which is preliminary data.</text>
</comment>
<dbReference type="EMBL" id="CATNWA010016072">
    <property type="protein sequence ID" value="CAI9589571.1"/>
    <property type="molecule type" value="Genomic_DNA"/>
</dbReference>
<name>A0ABN9EXM1_9NEOB</name>
<sequence>MIKELNVCLTRVFVCTFRCFTKGCAGFYSLLCRETKSSTSALTGQSFALFT</sequence>
<evidence type="ECO:0000313" key="2">
    <source>
        <dbReference type="Proteomes" id="UP001162483"/>
    </source>
</evidence>
<feature type="non-terminal residue" evidence="1">
    <location>
        <position position="51"/>
    </location>
</feature>
<protein>
    <submittedName>
        <fullName evidence="1">Uncharacterized protein</fullName>
    </submittedName>
</protein>
<reference evidence="1" key="1">
    <citation type="submission" date="2023-05" db="EMBL/GenBank/DDBJ databases">
        <authorList>
            <person name="Stuckert A."/>
        </authorList>
    </citation>
    <scope>NUCLEOTIDE SEQUENCE</scope>
</reference>
<accession>A0ABN9EXM1</accession>
<organism evidence="1 2">
    <name type="scientific">Staurois parvus</name>
    <dbReference type="NCBI Taxonomy" id="386267"/>
    <lineage>
        <taxon>Eukaryota</taxon>
        <taxon>Metazoa</taxon>
        <taxon>Chordata</taxon>
        <taxon>Craniata</taxon>
        <taxon>Vertebrata</taxon>
        <taxon>Euteleostomi</taxon>
        <taxon>Amphibia</taxon>
        <taxon>Batrachia</taxon>
        <taxon>Anura</taxon>
        <taxon>Neobatrachia</taxon>
        <taxon>Ranoidea</taxon>
        <taxon>Ranidae</taxon>
        <taxon>Staurois</taxon>
    </lineage>
</organism>
<keyword evidence="2" id="KW-1185">Reference proteome</keyword>